<sequence length="359" mass="38157">MRSPTARRRRAHNQRTTTLAPSRAKGRGSEETGHHAPAPAAAAAKRRTAGGGGGGADVFDWLPDDVVLSVLARVAATAVSPADVAAAALTCRRFRELAAHPAVLSSASAATVAVRAAAWSETAHRFLRRCAAAGSLHACYFLGMVKFYCLRSRATGAALLWHAAAGGHPPAMYALAVLQFNGSGGGKEDKDPRAGVALCVRAAWLGHPPALRELGHCLQDGYGVSRDAAAGRRLLLHAATREHLSWRKRHDQGICGGGYDDSSAGEGAASQFMVEWWEAQRSKAAPRGCHSGGEDDDDDLRLCSQSRCGRRETRRHEFRRCSVCGSANYCSRACQALDWKRAHRAHCAAARWLAAAGAP</sequence>
<dbReference type="Pfam" id="PF12937">
    <property type="entry name" value="F-box-like"/>
    <property type="match status" value="1"/>
</dbReference>
<comment type="caution">
    <text evidence="7">The sequence shown here is derived from an EMBL/GenBank/DDBJ whole genome shotgun (WGS) entry which is preliminary data.</text>
</comment>
<dbReference type="InterPro" id="IPR044508">
    <property type="entry name" value="At5g50450/At1g67340-like"/>
</dbReference>
<evidence type="ECO:0000256" key="5">
    <source>
        <dbReference type="SAM" id="MobiDB-lite"/>
    </source>
</evidence>
<dbReference type="EMBL" id="JAAALK010000081">
    <property type="protein sequence ID" value="KAG8089834.1"/>
    <property type="molecule type" value="Genomic_DNA"/>
</dbReference>
<dbReference type="GO" id="GO:0008270">
    <property type="term" value="F:zinc ion binding"/>
    <property type="evidence" value="ECO:0007669"/>
    <property type="project" value="UniProtKB-KW"/>
</dbReference>
<feature type="domain" description="MYND-type" evidence="6">
    <location>
        <begin position="305"/>
        <end position="347"/>
    </location>
</feature>
<dbReference type="Pfam" id="PF23310">
    <property type="entry name" value="TPR_27"/>
    <property type="match status" value="1"/>
</dbReference>
<dbReference type="Proteomes" id="UP000729402">
    <property type="component" value="Unassembled WGS sequence"/>
</dbReference>
<keyword evidence="2 4" id="KW-0863">Zinc-finger</keyword>
<evidence type="ECO:0000313" key="8">
    <source>
        <dbReference type="Proteomes" id="UP000729402"/>
    </source>
</evidence>
<dbReference type="PANTHER" id="PTHR46758">
    <property type="entry name" value="MYND DOMAIN-CONTAINING"/>
    <property type="match status" value="1"/>
</dbReference>
<keyword evidence="8" id="KW-1185">Reference proteome</keyword>
<dbReference type="Pfam" id="PF08238">
    <property type="entry name" value="Sel1"/>
    <property type="match status" value="1"/>
</dbReference>
<name>A0A8J6BM40_ZIZPA</name>
<organism evidence="7 8">
    <name type="scientific">Zizania palustris</name>
    <name type="common">Northern wild rice</name>
    <dbReference type="NCBI Taxonomy" id="103762"/>
    <lineage>
        <taxon>Eukaryota</taxon>
        <taxon>Viridiplantae</taxon>
        <taxon>Streptophyta</taxon>
        <taxon>Embryophyta</taxon>
        <taxon>Tracheophyta</taxon>
        <taxon>Spermatophyta</taxon>
        <taxon>Magnoliopsida</taxon>
        <taxon>Liliopsida</taxon>
        <taxon>Poales</taxon>
        <taxon>Poaceae</taxon>
        <taxon>BOP clade</taxon>
        <taxon>Oryzoideae</taxon>
        <taxon>Oryzeae</taxon>
        <taxon>Zizaniinae</taxon>
        <taxon>Zizania</taxon>
    </lineage>
</organism>
<dbReference type="OrthoDB" id="432970at2759"/>
<evidence type="ECO:0000256" key="2">
    <source>
        <dbReference type="ARBA" id="ARBA00022771"/>
    </source>
</evidence>
<dbReference type="PANTHER" id="PTHR46758:SF4">
    <property type="entry name" value="MYND FINGER FAMILY PROTEIN, EXPRESSED"/>
    <property type="match status" value="1"/>
</dbReference>
<dbReference type="InterPro" id="IPR002893">
    <property type="entry name" value="Znf_MYND"/>
</dbReference>
<dbReference type="InterPro" id="IPR001810">
    <property type="entry name" value="F-box_dom"/>
</dbReference>
<dbReference type="InterPro" id="IPR006597">
    <property type="entry name" value="Sel1-like"/>
</dbReference>
<keyword evidence="1" id="KW-0479">Metal-binding</keyword>
<dbReference type="CDD" id="cd09917">
    <property type="entry name" value="F-box_SF"/>
    <property type="match status" value="1"/>
</dbReference>
<feature type="region of interest" description="Disordered" evidence="5">
    <location>
        <begin position="1"/>
        <end position="49"/>
    </location>
</feature>
<reference evidence="7" key="2">
    <citation type="submission" date="2021-02" db="EMBL/GenBank/DDBJ databases">
        <authorList>
            <person name="Kimball J.A."/>
            <person name="Haas M.W."/>
            <person name="Macchietto M."/>
            <person name="Kono T."/>
            <person name="Duquette J."/>
            <person name="Shao M."/>
        </authorList>
    </citation>
    <scope>NUCLEOTIDE SEQUENCE</scope>
    <source>
        <tissue evidence="7">Fresh leaf tissue</tissue>
    </source>
</reference>
<proteinExistence type="predicted"/>
<dbReference type="PROSITE" id="PS50865">
    <property type="entry name" value="ZF_MYND_2"/>
    <property type="match status" value="1"/>
</dbReference>
<feature type="compositionally biased region" description="Basic residues" evidence="5">
    <location>
        <begin position="1"/>
        <end position="13"/>
    </location>
</feature>
<keyword evidence="3" id="KW-0862">Zinc</keyword>
<protein>
    <recommendedName>
        <fullName evidence="6">MYND-type domain-containing protein</fullName>
    </recommendedName>
</protein>
<dbReference type="InterPro" id="IPR057136">
    <property type="entry name" value="At2g35280_TPR_dom"/>
</dbReference>
<evidence type="ECO:0000256" key="1">
    <source>
        <dbReference type="ARBA" id="ARBA00022723"/>
    </source>
</evidence>
<gene>
    <name evidence="7" type="ORF">GUJ93_ZPchr0011g27095</name>
</gene>
<dbReference type="AlphaFoldDB" id="A0A8J6BM40"/>
<dbReference type="Pfam" id="PF01753">
    <property type="entry name" value="zf-MYND"/>
    <property type="match status" value="1"/>
</dbReference>
<evidence type="ECO:0000259" key="6">
    <source>
        <dbReference type="PROSITE" id="PS50865"/>
    </source>
</evidence>
<evidence type="ECO:0000256" key="3">
    <source>
        <dbReference type="ARBA" id="ARBA00022833"/>
    </source>
</evidence>
<accession>A0A8J6BM40</accession>
<evidence type="ECO:0000256" key="4">
    <source>
        <dbReference type="PROSITE-ProRule" id="PRU00134"/>
    </source>
</evidence>
<reference evidence="7" key="1">
    <citation type="journal article" date="2021" name="bioRxiv">
        <title>Whole Genome Assembly and Annotation of Northern Wild Rice, Zizania palustris L., Supports a Whole Genome Duplication in the Zizania Genus.</title>
        <authorList>
            <person name="Haas M."/>
            <person name="Kono T."/>
            <person name="Macchietto M."/>
            <person name="Millas R."/>
            <person name="McGilp L."/>
            <person name="Shao M."/>
            <person name="Duquette J."/>
            <person name="Hirsch C.N."/>
            <person name="Kimball J."/>
        </authorList>
    </citation>
    <scope>NUCLEOTIDE SEQUENCE</scope>
    <source>
        <tissue evidence="7">Fresh leaf tissue</tissue>
    </source>
</reference>
<evidence type="ECO:0000313" key="7">
    <source>
        <dbReference type="EMBL" id="KAG8089834.1"/>
    </source>
</evidence>